<accession>A0A803RA25</accession>
<dbReference type="Proteomes" id="UP000596661">
    <property type="component" value="Unassembled WGS sequence"/>
</dbReference>
<dbReference type="Gramene" id="novel_model_6906_5bd9a17a">
    <property type="protein sequence ID" value="cds.novel_model_6906_5bd9a17a"/>
    <property type="gene ID" value="novel_gene_3646_5bd9a17a"/>
</dbReference>
<reference evidence="1" key="1">
    <citation type="submission" date="2021-03" db="UniProtKB">
        <authorList>
            <consortium name="EnsemblPlants"/>
        </authorList>
    </citation>
    <scope>IDENTIFICATION</scope>
</reference>
<keyword evidence="2" id="KW-1185">Reference proteome</keyword>
<evidence type="ECO:0000313" key="2">
    <source>
        <dbReference type="Proteomes" id="UP000596661"/>
    </source>
</evidence>
<protein>
    <submittedName>
        <fullName evidence="1">Uncharacterized protein</fullName>
    </submittedName>
</protein>
<evidence type="ECO:0000313" key="1">
    <source>
        <dbReference type="EnsemblPlants" id="cds.novel_model_6906_5bd9a17a"/>
    </source>
</evidence>
<proteinExistence type="predicted"/>
<sequence>MHRKPQPCVPPSPFCRYSRLRSGQIRASLSQVSCNFVFPFLRTFRSRDSLPRTTPSTGNFF</sequence>
<organism evidence="1 2">
    <name type="scientific">Cannabis sativa</name>
    <name type="common">Hemp</name>
    <name type="synonym">Marijuana</name>
    <dbReference type="NCBI Taxonomy" id="3483"/>
    <lineage>
        <taxon>Eukaryota</taxon>
        <taxon>Viridiplantae</taxon>
        <taxon>Streptophyta</taxon>
        <taxon>Embryophyta</taxon>
        <taxon>Tracheophyta</taxon>
        <taxon>Spermatophyta</taxon>
        <taxon>Magnoliopsida</taxon>
        <taxon>eudicotyledons</taxon>
        <taxon>Gunneridae</taxon>
        <taxon>Pentapetalae</taxon>
        <taxon>rosids</taxon>
        <taxon>fabids</taxon>
        <taxon>Rosales</taxon>
        <taxon>Cannabaceae</taxon>
        <taxon>Cannabis</taxon>
    </lineage>
</organism>
<name>A0A803RA25_CANSA</name>
<dbReference type="EnsemblPlants" id="novel_model_6906_5bd9a17a">
    <property type="protein sequence ID" value="cds.novel_model_6906_5bd9a17a"/>
    <property type="gene ID" value="novel_gene_3646_5bd9a17a"/>
</dbReference>
<dbReference type="EMBL" id="UZAU01000810">
    <property type="status" value="NOT_ANNOTATED_CDS"/>
    <property type="molecule type" value="Genomic_DNA"/>
</dbReference>
<dbReference type="AlphaFoldDB" id="A0A803RA25"/>